<dbReference type="InterPro" id="IPR019888">
    <property type="entry name" value="Tscrpt_reg_AsnC-like"/>
</dbReference>
<dbReference type="Pfam" id="PF13404">
    <property type="entry name" value="HTH_AsnC-type"/>
    <property type="match status" value="2"/>
</dbReference>
<dbReference type="SMART" id="SM00344">
    <property type="entry name" value="HTH_ASNC"/>
    <property type="match status" value="2"/>
</dbReference>
<reference evidence="5" key="1">
    <citation type="submission" date="2021-01" db="EMBL/GenBank/DDBJ databases">
        <title>Whole genome shotgun sequence of Virgisporangium ochraceum NBRC 16418.</title>
        <authorList>
            <person name="Komaki H."/>
            <person name="Tamura T."/>
        </authorList>
    </citation>
    <scope>NUCLEOTIDE SEQUENCE</scope>
    <source>
        <strain evidence="5">NBRC 16418</strain>
    </source>
</reference>
<dbReference type="SUPFAM" id="SSF46785">
    <property type="entry name" value="Winged helix' DNA-binding domain"/>
    <property type="match status" value="2"/>
</dbReference>
<keyword evidence="6" id="KW-1185">Reference proteome</keyword>
<dbReference type="Gene3D" id="1.10.10.10">
    <property type="entry name" value="Winged helix-like DNA-binding domain superfamily/Winged helix DNA-binding domain"/>
    <property type="match status" value="2"/>
</dbReference>
<keyword evidence="2" id="KW-0238">DNA-binding</keyword>
<protein>
    <submittedName>
        <fullName evidence="5">AsnC family transcriptional regulator</fullName>
    </submittedName>
</protein>
<dbReference type="InterPro" id="IPR036388">
    <property type="entry name" value="WH-like_DNA-bd_sf"/>
</dbReference>
<dbReference type="GO" id="GO:0005829">
    <property type="term" value="C:cytosol"/>
    <property type="evidence" value="ECO:0007669"/>
    <property type="project" value="TreeGrafter"/>
</dbReference>
<dbReference type="AlphaFoldDB" id="A0A8J3ZZL5"/>
<evidence type="ECO:0000256" key="2">
    <source>
        <dbReference type="ARBA" id="ARBA00023125"/>
    </source>
</evidence>
<accession>A0A8J3ZZL5</accession>
<dbReference type="EMBL" id="BOPH01000108">
    <property type="protein sequence ID" value="GIJ72977.1"/>
    <property type="molecule type" value="Genomic_DNA"/>
</dbReference>
<comment type="caution">
    <text evidence="5">The sequence shown here is derived from an EMBL/GenBank/DDBJ whole genome shotgun (WGS) entry which is preliminary data.</text>
</comment>
<proteinExistence type="predicted"/>
<dbReference type="Pfam" id="PF01037">
    <property type="entry name" value="AsnC_trans_reg"/>
    <property type="match status" value="1"/>
</dbReference>
<dbReference type="PROSITE" id="PS50956">
    <property type="entry name" value="HTH_ASNC_2"/>
    <property type="match status" value="1"/>
</dbReference>
<dbReference type="Proteomes" id="UP000635606">
    <property type="component" value="Unassembled WGS sequence"/>
</dbReference>
<evidence type="ECO:0000259" key="4">
    <source>
        <dbReference type="PROSITE" id="PS50956"/>
    </source>
</evidence>
<dbReference type="RefSeq" id="WP_203932809.1">
    <property type="nucleotide sequence ID" value="NZ_BOPH01000108.1"/>
</dbReference>
<name>A0A8J3ZZL5_9ACTN</name>
<dbReference type="InterPro" id="IPR019887">
    <property type="entry name" value="Tscrpt_reg_AsnC/Lrp_C"/>
</dbReference>
<gene>
    <name evidence="5" type="ORF">Voc01_078940</name>
</gene>
<sequence length="358" mass="38867">MREPGELDDVDVRIVAALQVAPRADWQRIGQAVEVSASTAARRWARMTGAGLAWISCHPMRLPGVSPIIAVIEVDCAPARLYSVAEHLLDDPHAINVVHTTGPCDLLVTAAFADHASLARYVGFRLGELDGVTGIRSQVATTLHADGTRWRLHRFTGDTLAALQRGRPPRPGTGRPVADPDETDMAVIAAMSTDCRQSIVDIADRAGLSPTTVQRRLARLEADRLLVYRCEVARDLSGWPVAVTLWGSVPPSGVAPIAAQLAGLREVRMCMSLTGRHNLTFTVWVPSLDDVEALETNLTTRIPDLVIADRAVTLWPLKHGGHILDPRGRHIRLVPVGPWPDSKAADAESAFLQRLRDA</sequence>
<evidence type="ECO:0000256" key="1">
    <source>
        <dbReference type="ARBA" id="ARBA00023015"/>
    </source>
</evidence>
<feature type="domain" description="HTH asnC-type" evidence="4">
    <location>
        <begin position="180"/>
        <end position="240"/>
    </location>
</feature>
<organism evidence="5 6">
    <name type="scientific">Virgisporangium ochraceum</name>
    <dbReference type="NCBI Taxonomy" id="65505"/>
    <lineage>
        <taxon>Bacteria</taxon>
        <taxon>Bacillati</taxon>
        <taxon>Actinomycetota</taxon>
        <taxon>Actinomycetes</taxon>
        <taxon>Micromonosporales</taxon>
        <taxon>Micromonosporaceae</taxon>
        <taxon>Virgisporangium</taxon>
    </lineage>
</organism>
<evidence type="ECO:0000313" key="5">
    <source>
        <dbReference type="EMBL" id="GIJ72977.1"/>
    </source>
</evidence>
<dbReference type="PRINTS" id="PR00033">
    <property type="entry name" value="HTHASNC"/>
</dbReference>
<dbReference type="CDD" id="cd00090">
    <property type="entry name" value="HTH_ARSR"/>
    <property type="match status" value="1"/>
</dbReference>
<dbReference type="PANTHER" id="PTHR30154:SF34">
    <property type="entry name" value="TRANSCRIPTIONAL REGULATOR AZLB"/>
    <property type="match status" value="1"/>
</dbReference>
<dbReference type="InterPro" id="IPR011991">
    <property type="entry name" value="ArsR-like_HTH"/>
</dbReference>
<dbReference type="PANTHER" id="PTHR30154">
    <property type="entry name" value="LEUCINE-RESPONSIVE REGULATORY PROTEIN"/>
    <property type="match status" value="1"/>
</dbReference>
<dbReference type="InterPro" id="IPR000485">
    <property type="entry name" value="AsnC-type_HTH_dom"/>
</dbReference>
<dbReference type="SUPFAM" id="SSF54909">
    <property type="entry name" value="Dimeric alpha+beta barrel"/>
    <property type="match status" value="2"/>
</dbReference>
<dbReference type="Gene3D" id="3.30.70.920">
    <property type="match status" value="1"/>
</dbReference>
<dbReference type="GO" id="GO:0043565">
    <property type="term" value="F:sequence-specific DNA binding"/>
    <property type="evidence" value="ECO:0007669"/>
    <property type="project" value="InterPro"/>
</dbReference>
<keyword evidence="1" id="KW-0805">Transcription regulation</keyword>
<dbReference type="InterPro" id="IPR036390">
    <property type="entry name" value="WH_DNA-bd_sf"/>
</dbReference>
<dbReference type="InterPro" id="IPR011008">
    <property type="entry name" value="Dimeric_a/b-barrel"/>
</dbReference>
<evidence type="ECO:0000256" key="3">
    <source>
        <dbReference type="ARBA" id="ARBA00023163"/>
    </source>
</evidence>
<keyword evidence="3" id="KW-0804">Transcription</keyword>
<evidence type="ECO:0000313" key="6">
    <source>
        <dbReference type="Proteomes" id="UP000635606"/>
    </source>
</evidence>
<dbReference type="GO" id="GO:0043200">
    <property type="term" value="P:response to amino acid"/>
    <property type="evidence" value="ECO:0007669"/>
    <property type="project" value="TreeGrafter"/>
</dbReference>